<organism evidence="3 4">
    <name type="scientific">Dendronalium phyllosphericum CENA369</name>
    <dbReference type="NCBI Taxonomy" id="1725256"/>
    <lineage>
        <taxon>Bacteria</taxon>
        <taxon>Bacillati</taxon>
        <taxon>Cyanobacteriota</taxon>
        <taxon>Cyanophyceae</taxon>
        <taxon>Nostocales</taxon>
        <taxon>Nostocaceae</taxon>
        <taxon>Dendronalium</taxon>
        <taxon>Dendronalium phyllosphericum</taxon>
    </lineage>
</organism>
<accession>A0A8J7LIF8</accession>
<evidence type="ECO:0000256" key="1">
    <source>
        <dbReference type="SAM" id="Coils"/>
    </source>
</evidence>
<feature type="region of interest" description="Disordered" evidence="2">
    <location>
        <begin position="1"/>
        <end position="22"/>
    </location>
</feature>
<dbReference type="RefSeq" id="WP_214435708.1">
    <property type="nucleotide sequence ID" value="NZ_CAWPUQ010000176.1"/>
</dbReference>
<protein>
    <submittedName>
        <fullName evidence="3">Uncharacterized protein</fullName>
    </submittedName>
</protein>
<dbReference type="Proteomes" id="UP000662314">
    <property type="component" value="Unassembled WGS sequence"/>
</dbReference>
<evidence type="ECO:0000313" key="3">
    <source>
        <dbReference type="EMBL" id="MBH8576988.1"/>
    </source>
</evidence>
<proteinExistence type="predicted"/>
<evidence type="ECO:0000313" key="4">
    <source>
        <dbReference type="Proteomes" id="UP000662314"/>
    </source>
</evidence>
<comment type="caution">
    <text evidence="3">The sequence shown here is derived from an EMBL/GenBank/DDBJ whole genome shotgun (WGS) entry which is preliminary data.</text>
</comment>
<gene>
    <name evidence="3" type="ORF">I8752_29205</name>
</gene>
<feature type="coiled-coil region" evidence="1">
    <location>
        <begin position="148"/>
        <end position="175"/>
    </location>
</feature>
<feature type="non-terminal residue" evidence="3">
    <location>
        <position position="1"/>
    </location>
</feature>
<keyword evidence="1" id="KW-0175">Coiled coil</keyword>
<keyword evidence="4" id="KW-1185">Reference proteome</keyword>
<dbReference type="AlphaFoldDB" id="A0A8J7LIF8"/>
<sequence>EVKEVADSAKNEVKEVADSAKTEVKEIADSIKNDIRSEGALTENSIKDLADASKAEIKEVTDSAATQIRNLADSSKLEIETVSNTVKPPTVEPSTSVLKNEIETGLQSVKTELQNTVNNLPSKILETIEHNPLIAGLIGAVAVNSTYEGVLQSQINELRNELNNEKNNEANKQDKPVQMSTIAVIVFDHCDQNHNPVYSYKNVSVIAGTEENEALKFQEIAKTNGQQCSITSVSGGPFANVLNEVRDIGSNLINASEQTISMIGQGFNALQDDGILSENNWKYTPEHISLKAGVLANLSASTATDALTVVNNQSTQTAAQLSQQINSENSNLNTNLEAAITNATNQRNQEIQQITGTTFSWEDLT</sequence>
<name>A0A8J7LIF8_9NOST</name>
<dbReference type="EMBL" id="JAECZA010000247">
    <property type="protein sequence ID" value="MBH8576988.1"/>
    <property type="molecule type" value="Genomic_DNA"/>
</dbReference>
<reference evidence="3 4" key="1">
    <citation type="journal article" date="2021" name="Int. J. Syst. Evol. Microbiol.">
        <title>Amazonocrinis nigriterrae gen. nov., sp. nov., Atlanticothrix silvestris gen. nov., sp. nov. and Dendronalium phyllosphericum gen. nov., sp. nov., nostocacean cyanobacteria from Brazilian environments.</title>
        <authorList>
            <person name="Alvarenga D.O."/>
            <person name="Andreote A.P.D."/>
            <person name="Branco L.H.Z."/>
            <person name="Delbaje E."/>
            <person name="Cruz R.B."/>
            <person name="Varani A.M."/>
            <person name="Fiore M.F."/>
        </authorList>
    </citation>
    <scope>NUCLEOTIDE SEQUENCE [LARGE SCALE GENOMIC DNA]</scope>
    <source>
        <strain evidence="3 4">CENA369</strain>
    </source>
</reference>
<evidence type="ECO:0000256" key="2">
    <source>
        <dbReference type="SAM" id="MobiDB-lite"/>
    </source>
</evidence>